<comment type="function">
    <text evidence="3">Component of the COP9 signalosome complex (CSN), a complex involved in various cellular and developmental processes.</text>
</comment>
<comment type="caution">
    <text evidence="5">The sequence shown here is derived from an EMBL/GenBank/DDBJ whole genome shotgun (WGS) entry which is preliminary data.</text>
</comment>
<feature type="domain" description="MPN" evidence="4">
    <location>
        <begin position="34"/>
        <end position="168"/>
    </location>
</feature>
<dbReference type="Pfam" id="PF01398">
    <property type="entry name" value="JAB"/>
    <property type="match status" value="1"/>
</dbReference>
<dbReference type="AlphaFoldDB" id="A0A7J7JFL5"/>
<organism evidence="5 6">
    <name type="scientific">Bugula neritina</name>
    <name type="common">Brown bryozoan</name>
    <name type="synonym">Sertularia neritina</name>
    <dbReference type="NCBI Taxonomy" id="10212"/>
    <lineage>
        <taxon>Eukaryota</taxon>
        <taxon>Metazoa</taxon>
        <taxon>Spiralia</taxon>
        <taxon>Lophotrochozoa</taxon>
        <taxon>Bryozoa</taxon>
        <taxon>Gymnolaemata</taxon>
        <taxon>Cheilostomatida</taxon>
        <taxon>Flustrina</taxon>
        <taxon>Buguloidea</taxon>
        <taxon>Bugulidae</taxon>
        <taxon>Bugula</taxon>
    </lineage>
</organism>
<keyword evidence="3" id="KW-0539">Nucleus</keyword>
<keyword evidence="3" id="KW-0736">Signalosome</keyword>
<evidence type="ECO:0000313" key="6">
    <source>
        <dbReference type="Proteomes" id="UP000593567"/>
    </source>
</evidence>
<dbReference type="PANTHER" id="PTHR10540:SF8">
    <property type="entry name" value="COP9 SIGNALOSOME COMPLEX SUBUNIT 6"/>
    <property type="match status" value="1"/>
</dbReference>
<evidence type="ECO:0000259" key="4">
    <source>
        <dbReference type="PROSITE" id="PS50249"/>
    </source>
</evidence>
<gene>
    <name evidence="5" type="ORF">EB796_017261</name>
</gene>
<dbReference type="GO" id="GO:0008237">
    <property type="term" value="F:metallopeptidase activity"/>
    <property type="evidence" value="ECO:0007669"/>
    <property type="project" value="InterPro"/>
</dbReference>
<name>A0A7J7JFL5_BUGNE</name>
<dbReference type="GO" id="GO:0008180">
    <property type="term" value="C:COP9 signalosome"/>
    <property type="evidence" value="ECO:0007669"/>
    <property type="project" value="UniProtKB-UniRule"/>
</dbReference>
<dbReference type="Gene3D" id="3.40.140.10">
    <property type="entry name" value="Cytidine Deaminase, domain 2"/>
    <property type="match status" value="1"/>
</dbReference>
<dbReference type="InterPro" id="IPR037518">
    <property type="entry name" value="MPN"/>
</dbReference>
<dbReference type="GO" id="GO:0005737">
    <property type="term" value="C:cytoplasm"/>
    <property type="evidence" value="ECO:0007669"/>
    <property type="project" value="UniProtKB-SubCell"/>
</dbReference>
<dbReference type="CDD" id="cd08063">
    <property type="entry name" value="MPN_CSN6"/>
    <property type="match status" value="1"/>
</dbReference>
<evidence type="ECO:0000256" key="3">
    <source>
        <dbReference type="RuleBase" id="RU367006"/>
    </source>
</evidence>
<dbReference type="Pfam" id="PF13012">
    <property type="entry name" value="MitMem_reg"/>
    <property type="match status" value="1"/>
</dbReference>
<comment type="similarity">
    <text evidence="1 3">Belongs to the peptidase M67A family. CSN6 subfamily.</text>
</comment>
<reference evidence="5" key="1">
    <citation type="submission" date="2020-06" db="EMBL/GenBank/DDBJ databases">
        <title>Draft genome of Bugula neritina, a colonial animal packing powerful symbionts and potential medicines.</title>
        <authorList>
            <person name="Rayko M."/>
        </authorList>
    </citation>
    <scope>NUCLEOTIDE SEQUENCE [LARGE SCALE GENOMIC DNA]</scope>
    <source>
        <strain evidence="5">Kwan_BN1</strain>
    </source>
</reference>
<evidence type="ECO:0000256" key="1">
    <source>
        <dbReference type="ARBA" id="ARBA00010893"/>
    </source>
</evidence>
<dbReference type="EMBL" id="VXIV02002582">
    <property type="protein sequence ID" value="KAF6024424.1"/>
    <property type="molecule type" value="Genomic_DNA"/>
</dbReference>
<proteinExistence type="inferred from homology"/>
<protein>
    <recommendedName>
        <fullName evidence="2 3">COP9 signalosome complex subunit 6</fullName>
    </recommendedName>
</protein>
<dbReference type="GO" id="GO:0000338">
    <property type="term" value="P:protein deneddylation"/>
    <property type="evidence" value="ECO:0007669"/>
    <property type="project" value="InterPro"/>
</dbReference>
<dbReference type="InterPro" id="IPR024969">
    <property type="entry name" value="EIF3F/CSN6-like_C"/>
</dbReference>
<dbReference type="InterPro" id="IPR033859">
    <property type="entry name" value="MPN_CSN6"/>
</dbReference>
<dbReference type="InterPro" id="IPR000555">
    <property type="entry name" value="JAMM/MPN+_dom"/>
</dbReference>
<evidence type="ECO:0000256" key="2">
    <source>
        <dbReference type="ARBA" id="ARBA00014871"/>
    </source>
</evidence>
<dbReference type="SMART" id="SM00232">
    <property type="entry name" value="JAB_MPN"/>
    <property type="match status" value="1"/>
</dbReference>
<dbReference type="PROSITE" id="PS50249">
    <property type="entry name" value="MPN"/>
    <property type="match status" value="1"/>
</dbReference>
<keyword evidence="3" id="KW-0963">Cytoplasm</keyword>
<dbReference type="PANTHER" id="PTHR10540">
    <property type="entry name" value="EUKARYOTIC TRANSLATION INITIATION FACTOR 3 SUBUNIT F-RELATED"/>
    <property type="match status" value="1"/>
</dbReference>
<accession>A0A7J7JFL5</accession>
<dbReference type="OrthoDB" id="1378at2759"/>
<comment type="subcellular location">
    <subcellularLocation>
        <location evidence="3">Cytoplasm</location>
    </subcellularLocation>
    <subcellularLocation>
        <location evidence="3">Nucleus</location>
    </subcellularLocation>
</comment>
<sequence>MAGSSSVASTSIMDIDGYKKSVLAPPGTVPSVHVNAHPLVLLNISEHWTRTRAQNGRPQTVFGAVIGKQTGRLVELLNSYELVTCEVGGSVIIDDAYYQMKSEQFKQVFPDFDMLGWYSTGEDPTDADIKIHKQICQFNESPILFRMDPLLRKSETVPIKCYESVIDIIEGEAVMLFVELNYSLVTEDAERIGVDHVARISNVESSSAEGEDSLVTQNLTAQHSAIKMLASRLNILKAYLQAISDGEVEPNHAILRECNSICHRLPILNTKSFQEQFFNQCNDVELMAYLGIITQGCQVMNQFVSKFNVLYDRVGPGGGRRGRSLPFVGL</sequence>
<evidence type="ECO:0000313" key="5">
    <source>
        <dbReference type="EMBL" id="KAF6024424.1"/>
    </source>
</evidence>
<keyword evidence="6" id="KW-1185">Reference proteome</keyword>
<dbReference type="Proteomes" id="UP000593567">
    <property type="component" value="Unassembled WGS sequence"/>
</dbReference>